<dbReference type="VEuPathDB" id="MicrosporidiaDB:NEQG_00677"/>
<accession>I3EI11</accession>
<dbReference type="OMA" id="QYVISAY"/>
<keyword evidence="1" id="KW-0812">Transmembrane</keyword>
<keyword evidence="3" id="KW-1185">Reference proteome</keyword>
<organism evidence="2 3">
    <name type="scientific">Nematocida parisii (strain ERTm3)</name>
    <name type="common">Nematode killer fungus</name>
    <dbReference type="NCBI Taxonomy" id="935791"/>
    <lineage>
        <taxon>Eukaryota</taxon>
        <taxon>Fungi</taxon>
        <taxon>Fungi incertae sedis</taxon>
        <taxon>Microsporidia</taxon>
        <taxon>Nematocida</taxon>
    </lineage>
</organism>
<keyword evidence="1" id="KW-1133">Transmembrane helix</keyword>
<dbReference type="EMBL" id="GL870877">
    <property type="protein sequence ID" value="EIJ88858.1"/>
    <property type="molecule type" value="Genomic_DNA"/>
</dbReference>
<name>I3EI11_NEMP3</name>
<dbReference type="OrthoDB" id="2189622at2759"/>
<gene>
    <name evidence="2" type="ORF">NEQG_00677</name>
</gene>
<protein>
    <submittedName>
        <fullName evidence="2">Uncharacterized protein</fullName>
    </submittedName>
</protein>
<feature type="transmembrane region" description="Helical" evidence="1">
    <location>
        <begin position="6"/>
        <end position="27"/>
    </location>
</feature>
<dbReference type="InParanoid" id="I3EI11"/>
<proteinExistence type="predicted"/>
<dbReference type="AlphaFoldDB" id="I3EI11"/>
<evidence type="ECO:0000256" key="1">
    <source>
        <dbReference type="SAM" id="Phobius"/>
    </source>
</evidence>
<dbReference type="Proteomes" id="UP000002872">
    <property type="component" value="Unassembled WGS sequence"/>
</dbReference>
<evidence type="ECO:0000313" key="2">
    <source>
        <dbReference type="EMBL" id="EIJ88858.1"/>
    </source>
</evidence>
<keyword evidence="1" id="KW-0472">Membrane</keyword>
<evidence type="ECO:0000313" key="3">
    <source>
        <dbReference type="Proteomes" id="UP000002872"/>
    </source>
</evidence>
<reference evidence="2" key="1">
    <citation type="submission" date="2011-01" db="EMBL/GenBank/DDBJ databases">
        <title>The Genome Sequence of Nematocida parisii strain ERTm3.</title>
        <authorList>
            <consortium name="The Broad Institute Genome Sequencing Platform"/>
            <consortium name="The Broad Institute Genome Sequencing Center for Infectious Disease"/>
            <person name="Cuomo C."/>
            <person name="Troemel E."/>
            <person name="Young S.K."/>
            <person name="Zeng Q."/>
            <person name="Gargeya S."/>
            <person name="Fitzgerald M."/>
            <person name="Haas B."/>
            <person name="Abouelleil A."/>
            <person name="Alvarado L."/>
            <person name="Arachchi H.M."/>
            <person name="Berlin A."/>
            <person name="Chapman S.B."/>
            <person name="Gearin G."/>
            <person name="Goldberg J."/>
            <person name="Griggs A."/>
            <person name="Gujja S."/>
            <person name="Hansen M."/>
            <person name="Heiman D."/>
            <person name="Howarth C."/>
            <person name="Larimer J."/>
            <person name="Lui A."/>
            <person name="MacDonald P.J.P."/>
            <person name="McCowen C."/>
            <person name="Montmayeur A."/>
            <person name="Murphy C."/>
            <person name="Neiman D."/>
            <person name="Pearson M."/>
            <person name="Priest M."/>
            <person name="Roberts A."/>
            <person name="Saif S."/>
            <person name="Shea T."/>
            <person name="Sisk P."/>
            <person name="Stolte C."/>
            <person name="Sykes S."/>
            <person name="Wortman J."/>
            <person name="Nusbaum C."/>
            <person name="Birren B."/>
        </authorList>
    </citation>
    <scope>NUCLEOTIDE SEQUENCE</scope>
    <source>
        <strain evidence="2">ERTm3</strain>
    </source>
</reference>
<sequence length="207" mass="23893">MNLKVQLLLVTASFGLIMGGILTTLFITRMPRDTDYTVEATGVSDNEELLKSFKDSLVTETTWLDVLWDFSIINSKNEITENISNIQFFTDISVDTPITSLNLLDGPMITSNKDYIIFENNPEIHYFYFSSSKNSSFEYVIHAYNHNLFDAQTGVCIFYREDKELKGYLLNNIRLRAVRSTKIILLVENELEIERIMDFNGNSHEFI</sequence>
<dbReference type="HOGENOM" id="CLU_1326705_0_0_1"/>